<feature type="region of interest" description="Disordered" evidence="1">
    <location>
        <begin position="1"/>
        <end position="31"/>
    </location>
</feature>
<feature type="compositionally biased region" description="Polar residues" evidence="1">
    <location>
        <begin position="1"/>
        <end position="21"/>
    </location>
</feature>
<sequence>MTQSLQQLPTGYQPEQSSESSKLPHECGRGPNNCIVRSKVTNRSTSNRYVEHEVTDKSGKLEYFRKKYEHALQTQTLINGSTWTDDFKALFVVKDRQLTGASANAVEVATNNFDYIGDSDHGGEMLRTLSDRNLLVGFGAYIFAKVADGTVITATQKGIPKTFLLTN</sequence>
<proteinExistence type="predicted"/>
<dbReference type="OrthoDB" id="112006at2759"/>
<dbReference type="Proteomes" id="UP000018948">
    <property type="component" value="Unassembled WGS sequence"/>
</dbReference>
<evidence type="ECO:0000256" key="1">
    <source>
        <dbReference type="SAM" id="MobiDB-lite"/>
    </source>
</evidence>
<evidence type="ECO:0000313" key="2">
    <source>
        <dbReference type="EMBL" id="ETP51424.1"/>
    </source>
</evidence>
<feature type="non-terminal residue" evidence="2">
    <location>
        <position position="167"/>
    </location>
</feature>
<dbReference type="EMBL" id="ANIY01000813">
    <property type="protein sequence ID" value="ETP51424.1"/>
    <property type="molecule type" value="Genomic_DNA"/>
</dbReference>
<gene>
    <name evidence="2" type="ORF">F442_03445</name>
</gene>
<comment type="caution">
    <text evidence="2">The sequence shown here is derived from an EMBL/GenBank/DDBJ whole genome shotgun (WGS) entry which is preliminary data.</text>
</comment>
<reference evidence="2 3" key="1">
    <citation type="submission" date="2013-11" db="EMBL/GenBank/DDBJ databases">
        <title>The Genome Sequence of Phytophthora parasitica P10297.</title>
        <authorList>
            <consortium name="The Broad Institute Genomics Platform"/>
            <person name="Russ C."/>
            <person name="Tyler B."/>
            <person name="Panabieres F."/>
            <person name="Shan W."/>
            <person name="Tripathy S."/>
            <person name="Grunwald N."/>
            <person name="Machado M."/>
            <person name="Johnson C.S."/>
            <person name="Walker B."/>
            <person name="Young S.K."/>
            <person name="Zeng Q."/>
            <person name="Gargeya S."/>
            <person name="Fitzgerald M."/>
            <person name="Haas B."/>
            <person name="Abouelleil A."/>
            <person name="Allen A.W."/>
            <person name="Alvarado L."/>
            <person name="Arachchi H.M."/>
            <person name="Berlin A.M."/>
            <person name="Chapman S.B."/>
            <person name="Gainer-Dewar J."/>
            <person name="Goldberg J."/>
            <person name="Griggs A."/>
            <person name="Gujja S."/>
            <person name="Hansen M."/>
            <person name="Howarth C."/>
            <person name="Imamovic A."/>
            <person name="Ireland A."/>
            <person name="Larimer J."/>
            <person name="McCowan C."/>
            <person name="Murphy C."/>
            <person name="Pearson M."/>
            <person name="Poon T.W."/>
            <person name="Priest M."/>
            <person name="Roberts A."/>
            <person name="Saif S."/>
            <person name="Shea T."/>
            <person name="Sisk P."/>
            <person name="Sykes S."/>
            <person name="Wortman J."/>
            <person name="Nusbaum C."/>
            <person name="Birren B."/>
        </authorList>
    </citation>
    <scope>NUCLEOTIDE SEQUENCE [LARGE SCALE GENOMIC DNA]</scope>
    <source>
        <strain evidence="2 3">P10297</strain>
    </source>
</reference>
<organism evidence="2 3">
    <name type="scientific">Phytophthora nicotianae P10297</name>
    <dbReference type="NCBI Taxonomy" id="1317064"/>
    <lineage>
        <taxon>Eukaryota</taxon>
        <taxon>Sar</taxon>
        <taxon>Stramenopiles</taxon>
        <taxon>Oomycota</taxon>
        <taxon>Peronosporomycetes</taxon>
        <taxon>Peronosporales</taxon>
        <taxon>Peronosporaceae</taxon>
        <taxon>Phytophthora</taxon>
    </lineage>
</organism>
<dbReference type="AlphaFoldDB" id="W2ZYU3"/>
<protein>
    <submittedName>
        <fullName evidence="2">Uncharacterized protein</fullName>
    </submittedName>
</protein>
<accession>W2ZYU3</accession>
<evidence type="ECO:0000313" key="3">
    <source>
        <dbReference type="Proteomes" id="UP000018948"/>
    </source>
</evidence>
<name>W2ZYU3_PHYNI</name>